<evidence type="ECO:0000256" key="2">
    <source>
        <dbReference type="ARBA" id="ARBA00010388"/>
    </source>
</evidence>
<evidence type="ECO:0000313" key="9">
    <source>
        <dbReference type="Proteomes" id="UP000553766"/>
    </source>
</evidence>
<dbReference type="Pfam" id="PF00420">
    <property type="entry name" value="Oxidored_q2"/>
    <property type="match status" value="1"/>
</dbReference>
<feature type="transmembrane region" description="Helical" evidence="7">
    <location>
        <begin position="6"/>
        <end position="21"/>
    </location>
</feature>
<keyword evidence="4 7" id="KW-0812">Transmembrane</keyword>
<evidence type="ECO:0000256" key="3">
    <source>
        <dbReference type="ARBA" id="ARBA00022475"/>
    </source>
</evidence>
<evidence type="ECO:0000256" key="7">
    <source>
        <dbReference type="SAM" id="Phobius"/>
    </source>
</evidence>
<feature type="transmembrane region" description="Helical" evidence="7">
    <location>
        <begin position="28"/>
        <end position="49"/>
    </location>
</feature>
<evidence type="ECO:0000256" key="4">
    <source>
        <dbReference type="ARBA" id="ARBA00022692"/>
    </source>
</evidence>
<keyword evidence="3" id="KW-1003">Cell membrane</keyword>
<dbReference type="Proteomes" id="UP000553766">
    <property type="component" value="Unassembled WGS sequence"/>
</dbReference>
<protein>
    <submittedName>
        <fullName evidence="8">Multicomponent Na+:H+ antiporter subunit C</fullName>
    </submittedName>
</protein>
<keyword evidence="5 7" id="KW-1133">Transmembrane helix</keyword>
<feature type="transmembrane region" description="Helical" evidence="7">
    <location>
        <begin position="75"/>
        <end position="96"/>
    </location>
</feature>
<dbReference type="RefSeq" id="WP_184008318.1">
    <property type="nucleotide sequence ID" value="NZ_JACIJS010000001.1"/>
</dbReference>
<name>A0A840WTR1_9RHOB</name>
<dbReference type="Gene3D" id="1.10.287.3510">
    <property type="match status" value="1"/>
</dbReference>
<evidence type="ECO:0000313" key="8">
    <source>
        <dbReference type="EMBL" id="MBB5514600.1"/>
    </source>
</evidence>
<sequence>MEPILAGLTGLLVAAGVYLMLSGNLVRYLFGLVMLSNAANLLIFVAGGLTRSAPPLIEAGQKVPAEGVANALPQALILTAIVIGFGLFCFALALAYRAFYAMGTAKMDDMRLAEPLEDTAK</sequence>
<proteinExistence type="inferred from homology"/>
<dbReference type="InterPro" id="IPR039428">
    <property type="entry name" value="NUOK/Mnh_C1-like"/>
</dbReference>
<dbReference type="GO" id="GO:0005886">
    <property type="term" value="C:plasma membrane"/>
    <property type="evidence" value="ECO:0007669"/>
    <property type="project" value="UniProtKB-SubCell"/>
</dbReference>
<dbReference type="AlphaFoldDB" id="A0A840WTR1"/>
<comment type="subcellular location">
    <subcellularLocation>
        <location evidence="1">Cell membrane</location>
        <topology evidence="1">Multi-pass membrane protein</topology>
    </subcellularLocation>
</comment>
<gene>
    <name evidence="8" type="ORF">FHS89_000598</name>
</gene>
<organism evidence="8 9">
    <name type="scientific">Rubricella aquisinus</name>
    <dbReference type="NCBI Taxonomy" id="2028108"/>
    <lineage>
        <taxon>Bacteria</taxon>
        <taxon>Pseudomonadati</taxon>
        <taxon>Pseudomonadota</taxon>
        <taxon>Alphaproteobacteria</taxon>
        <taxon>Rhodobacterales</taxon>
        <taxon>Paracoccaceae</taxon>
        <taxon>Rubricella</taxon>
    </lineage>
</organism>
<dbReference type="EMBL" id="JACIJS010000001">
    <property type="protein sequence ID" value="MBB5514600.1"/>
    <property type="molecule type" value="Genomic_DNA"/>
</dbReference>
<keyword evidence="6 7" id="KW-0472">Membrane</keyword>
<comment type="similarity">
    <text evidence="2">Belongs to the CPA3 antiporters (TC 2.A.63) subunit C family.</text>
</comment>
<evidence type="ECO:0000256" key="5">
    <source>
        <dbReference type="ARBA" id="ARBA00022989"/>
    </source>
</evidence>
<dbReference type="NCBIfam" id="NF009301">
    <property type="entry name" value="PRK12658.1"/>
    <property type="match status" value="1"/>
</dbReference>
<dbReference type="InterPro" id="IPR050601">
    <property type="entry name" value="CPA3_antiporter_subunitC"/>
</dbReference>
<keyword evidence="9" id="KW-1185">Reference proteome</keyword>
<accession>A0A840WTR1</accession>
<dbReference type="PANTHER" id="PTHR34583">
    <property type="entry name" value="ANTIPORTER SUBUNIT MNHC2-RELATED"/>
    <property type="match status" value="1"/>
</dbReference>
<dbReference type="PANTHER" id="PTHR34583:SF2">
    <property type="entry name" value="ANTIPORTER SUBUNIT MNHC2-RELATED"/>
    <property type="match status" value="1"/>
</dbReference>
<reference evidence="8 9" key="1">
    <citation type="submission" date="2020-08" db="EMBL/GenBank/DDBJ databases">
        <title>Genomic Encyclopedia of Type Strains, Phase IV (KMG-IV): sequencing the most valuable type-strain genomes for metagenomic binning, comparative biology and taxonomic classification.</title>
        <authorList>
            <person name="Goeker M."/>
        </authorList>
    </citation>
    <scope>NUCLEOTIDE SEQUENCE [LARGE SCALE GENOMIC DNA]</scope>
    <source>
        <strain evidence="8 9">DSM 103377</strain>
    </source>
</reference>
<evidence type="ECO:0000256" key="6">
    <source>
        <dbReference type="ARBA" id="ARBA00023136"/>
    </source>
</evidence>
<evidence type="ECO:0000256" key="1">
    <source>
        <dbReference type="ARBA" id="ARBA00004651"/>
    </source>
</evidence>
<comment type="caution">
    <text evidence="8">The sequence shown here is derived from an EMBL/GenBank/DDBJ whole genome shotgun (WGS) entry which is preliminary data.</text>
</comment>